<dbReference type="AlphaFoldDB" id="A0A099KSV9"/>
<gene>
    <name evidence="1" type="ORF">ND2E_2325</name>
</gene>
<evidence type="ECO:0000313" key="2">
    <source>
        <dbReference type="Proteomes" id="UP000029843"/>
    </source>
</evidence>
<comment type="caution">
    <text evidence="1">The sequence shown here is derived from an EMBL/GenBank/DDBJ whole genome shotgun (WGS) entry which is preliminary data.</text>
</comment>
<name>A0A099KSV9_COLPS</name>
<dbReference type="OrthoDB" id="9896893at2"/>
<proteinExistence type="predicted"/>
<dbReference type="EMBL" id="JQED01000009">
    <property type="protein sequence ID" value="KGJ93596.1"/>
    <property type="molecule type" value="Genomic_DNA"/>
</dbReference>
<sequence length="225" mass="25188">MKQILIKHLIVRACSLKRSKLPDKVLYVPFQFVMTTVNTILPNINSTKLSTTISGKQLLPVSIVQPNTHILVPLFLSINKENIKGQTMNNTIFQTSAFRVDNINEFMQKPSVILTCKAMTIAKLPWEVGNDYISFCLTDSIMKHSDFDDGDLPTKETIVELLELIEKHIIESCSVTYITNKIGCIVNSYFMQITNNSTVGKFIAIDSSNVYGTITPELIDGVTPN</sequence>
<dbReference type="Proteomes" id="UP000029843">
    <property type="component" value="Unassembled WGS sequence"/>
</dbReference>
<accession>A0A099KSV9</accession>
<dbReference type="PATRIC" id="fig|28229.4.peg.1351"/>
<organism evidence="1 2">
    <name type="scientific">Colwellia psychrerythraea</name>
    <name type="common">Vibrio psychroerythus</name>
    <dbReference type="NCBI Taxonomy" id="28229"/>
    <lineage>
        <taxon>Bacteria</taxon>
        <taxon>Pseudomonadati</taxon>
        <taxon>Pseudomonadota</taxon>
        <taxon>Gammaproteobacteria</taxon>
        <taxon>Alteromonadales</taxon>
        <taxon>Colwelliaceae</taxon>
        <taxon>Colwellia</taxon>
    </lineage>
</organism>
<evidence type="ECO:0000313" key="1">
    <source>
        <dbReference type="EMBL" id="KGJ93596.1"/>
    </source>
</evidence>
<reference evidence="1 2" key="1">
    <citation type="submission" date="2014-08" db="EMBL/GenBank/DDBJ databases">
        <title>Genomic and Phenotypic Diversity of Colwellia psychrerythraea strains from Disparate Marine Basins.</title>
        <authorList>
            <person name="Techtmann S.M."/>
            <person name="Stelling S.C."/>
            <person name="Utturkar S.M."/>
            <person name="Alshibli N."/>
            <person name="Harris A."/>
            <person name="Brown S.D."/>
            <person name="Hazen T.C."/>
        </authorList>
    </citation>
    <scope>NUCLEOTIDE SEQUENCE [LARGE SCALE GENOMIC DNA]</scope>
    <source>
        <strain evidence="1 2">ND2E</strain>
    </source>
</reference>
<protein>
    <submittedName>
        <fullName evidence="1">Uncharacterized protein</fullName>
    </submittedName>
</protein>